<comment type="caution">
    <text evidence="2">The sequence shown here is derived from an EMBL/GenBank/DDBJ whole genome shotgun (WGS) entry which is preliminary data.</text>
</comment>
<dbReference type="Proteomes" id="UP000298416">
    <property type="component" value="Unassembled WGS sequence"/>
</dbReference>
<reference evidence="2" key="2">
    <citation type="submission" date="2020-08" db="EMBL/GenBank/DDBJ databases">
        <title>Plant Genome Project.</title>
        <authorList>
            <person name="Zhang R.-G."/>
        </authorList>
    </citation>
    <scope>NUCLEOTIDE SEQUENCE</scope>
    <source>
        <strain evidence="2">Huo1</strain>
        <tissue evidence="2">Leaf</tissue>
    </source>
</reference>
<dbReference type="AlphaFoldDB" id="A0A8X8XBT9"/>
<reference evidence="2" key="1">
    <citation type="submission" date="2018-01" db="EMBL/GenBank/DDBJ databases">
        <authorList>
            <person name="Mao J.F."/>
        </authorList>
    </citation>
    <scope>NUCLEOTIDE SEQUENCE</scope>
    <source>
        <strain evidence="2">Huo1</strain>
        <tissue evidence="2">Leaf</tissue>
    </source>
</reference>
<feature type="region of interest" description="Disordered" evidence="1">
    <location>
        <begin position="1"/>
        <end position="51"/>
    </location>
</feature>
<feature type="region of interest" description="Disordered" evidence="1">
    <location>
        <begin position="122"/>
        <end position="147"/>
    </location>
</feature>
<organism evidence="2">
    <name type="scientific">Salvia splendens</name>
    <name type="common">Scarlet sage</name>
    <dbReference type="NCBI Taxonomy" id="180675"/>
    <lineage>
        <taxon>Eukaryota</taxon>
        <taxon>Viridiplantae</taxon>
        <taxon>Streptophyta</taxon>
        <taxon>Embryophyta</taxon>
        <taxon>Tracheophyta</taxon>
        <taxon>Spermatophyta</taxon>
        <taxon>Magnoliopsida</taxon>
        <taxon>eudicotyledons</taxon>
        <taxon>Gunneridae</taxon>
        <taxon>Pentapetalae</taxon>
        <taxon>asterids</taxon>
        <taxon>lamiids</taxon>
        <taxon>Lamiales</taxon>
        <taxon>Lamiaceae</taxon>
        <taxon>Nepetoideae</taxon>
        <taxon>Mentheae</taxon>
        <taxon>Salviinae</taxon>
        <taxon>Salvia</taxon>
        <taxon>Salvia subgen. Calosphace</taxon>
        <taxon>core Calosphace</taxon>
    </lineage>
</organism>
<protein>
    <submittedName>
        <fullName evidence="2">Uncharacterized protein</fullName>
    </submittedName>
</protein>
<name>A0A8X8XBT9_SALSN</name>
<dbReference type="EMBL" id="PNBA02000010">
    <property type="protein sequence ID" value="KAG6409924.1"/>
    <property type="molecule type" value="Genomic_DNA"/>
</dbReference>
<keyword evidence="3" id="KW-1185">Reference proteome</keyword>
<evidence type="ECO:0000313" key="3">
    <source>
        <dbReference type="Proteomes" id="UP000298416"/>
    </source>
</evidence>
<evidence type="ECO:0000256" key="1">
    <source>
        <dbReference type="SAM" id="MobiDB-lite"/>
    </source>
</evidence>
<sequence length="147" mass="15906">MDPKNPNPDEGSMSAGGVSIDTPKTVLDERRDPLDDFTSEPFPPDTDSARLSLGTISATDPIPAMDPIPKDNVSMMSTAVAFVRHVHESGSFRGECSSELCDLFAKKVVDYAYQLLLKEGPSIGIYPPPPGGDDAGSERSLKRKFYE</sequence>
<evidence type="ECO:0000313" key="2">
    <source>
        <dbReference type="EMBL" id="KAG6409924.1"/>
    </source>
</evidence>
<proteinExistence type="predicted"/>
<feature type="compositionally biased region" description="Basic and acidic residues" evidence="1">
    <location>
        <begin position="136"/>
        <end position="147"/>
    </location>
</feature>
<accession>A0A8X8XBT9</accession>
<gene>
    <name evidence="2" type="ORF">SASPL_127966</name>
</gene>